<dbReference type="CDD" id="cd00118">
    <property type="entry name" value="LysM"/>
    <property type="match status" value="2"/>
</dbReference>
<keyword evidence="5" id="KW-1185">Reference proteome</keyword>
<feature type="compositionally biased region" description="Pro residues" evidence="2">
    <location>
        <begin position="260"/>
        <end position="272"/>
    </location>
</feature>
<dbReference type="PANTHER" id="PTHR21666:SF263">
    <property type="entry name" value="MUREIN HYDROLASE ACTIVATOR NLPD"/>
    <property type="match status" value="1"/>
</dbReference>
<dbReference type="InterPro" id="IPR016047">
    <property type="entry name" value="M23ase_b-sheet_dom"/>
</dbReference>
<feature type="compositionally biased region" description="Low complexity" evidence="2">
    <location>
        <begin position="234"/>
        <end position="259"/>
    </location>
</feature>
<evidence type="ECO:0000256" key="1">
    <source>
        <dbReference type="ARBA" id="ARBA00038420"/>
    </source>
</evidence>
<dbReference type="RefSeq" id="WP_379875571.1">
    <property type="nucleotide sequence ID" value="NZ_JBHUIP010000004.1"/>
</dbReference>
<sequence>MRKRLHILSLSSMLLVAGCDSVQDYFGRAPDEPVRPSVVVPPSAVKGSYIVQRGDTVYQLARDQNVPVRAIIEANRLEAPYILLIGQRLEIPRARTHTVARGETLYAVSRKYGVDVSSLVKSNNIPAPYVLKVGQTLTLPAGVATEDGKAPPASPPLVASAPPQPISSVPVASGAQTGSSIEVAPLAPPTSANATANPTVVPATPAPVTTAPVPATPAPQPQPAVAPPQPVAPAPVTVAPAPVTQPAPATASTPAAAPTPITPPTPAKPPEPAKVEPPASPAPAVAAAPSPEVAKPTEPATPVPSVEPPATPATPKPKGDTVAVLATPPARGGRTFQWPVTGRVIATYGEMGSGLRNDGLNIAANKGTPVRAAENGVVVYAGDEIKGFGNLLLIRHADGFTTAYAHCDALLVNRGDTIRRGQVIARVGDTGHVSRPQLHFEIRKGTQAVDPQEYLSRPNALLPGSVPGETPTATAPPAG</sequence>
<evidence type="ECO:0000256" key="2">
    <source>
        <dbReference type="SAM" id="MobiDB-lite"/>
    </source>
</evidence>
<dbReference type="CDD" id="cd12797">
    <property type="entry name" value="M23_peptidase"/>
    <property type="match status" value="1"/>
</dbReference>
<dbReference type="EMBL" id="JBHUIP010000004">
    <property type="protein sequence ID" value="MFD2262613.1"/>
    <property type="molecule type" value="Genomic_DNA"/>
</dbReference>
<dbReference type="InterPro" id="IPR011055">
    <property type="entry name" value="Dup_hybrid_motif"/>
</dbReference>
<feature type="domain" description="LysM" evidence="3">
    <location>
        <begin position="95"/>
        <end position="139"/>
    </location>
</feature>
<dbReference type="PROSITE" id="PS51257">
    <property type="entry name" value="PROKAR_LIPOPROTEIN"/>
    <property type="match status" value="1"/>
</dbReference>
<feature type="compositionally biased region" description="Pro residues" evidence="2">
    <location>
        <begin position="299"/>
        <end position="315"/>
    </location>
</feature>
<dbReference type="InterPro" id="IPR050570">
    <property type="entry name" value="Cell_wall_metabolism_enzyme"/>
</dbReference>
<feature type="compositionally biased region" description="Low complexity" evidence="2">
    <location>
        <begin position="470"/>
        <end position="479"/>
    </location>
</feature>
<reference evidence="5" key="1">
    <citation type="journal article" date="2019" name="Int. J. Syst. Evol. Microbiol.">
        <title>The Global Catalogue of Microorganisms (GCM) 10K type strain sequencing project: providing services to taxonomists for standard genome sequencing and annotation.</title>
        <authorList>
            <consortium name="The Broad Institute Genomics Platform"/>
            <consortium name="The Broad Institute Genome Sequencing Center for Infectious Disease"/>
            <person name="Wu L."/>
            <person name="Ma J."/>
        </authorList>
    </citation>
    <scope>NUCLEOTIDE SEQUENCE [LARGE SCALE GENOMIC DNA]</scope>
    <source>
        <strain evidence="5">CGMCC 1.19062</strain>
    </source>
</reference>
<dbReference type="Proteomes" id="UP001597295">
    <property type="component" value="Unassembled WGS sequence"/>
</dbReference>
<feature type="compositionally biased region" description="Low complexity" evidence="2">
    <location>
        <begin position="282"/>
        <end position="296"/>
    </location>
</feature>
<name>A0ABW5DNB8_9PROT</name>
<dbReference type="InterPro" id="IPR036779">
    <property type="entry name" value="LysM_dom_sf"/>
</dbReference>
<feature type="compositionally biased region" description="Low complexity" evidence="2">
    <location>
        <begin position="189"/>
        <end position="213"/>
    </location>
</feature>
<feature type="domain" description="LysM" evidence="3">
    <location>
        <begin position="47"/>
        <end position="91"/>
    </location>
</feature>
<dbReference type="Gene3D" id="2.70.70.10">
    <property type="entry name" value="Glucose Permease (Domain IIA)"/>
    <property type="match status" value="1"/>
</dbReference>
<evidence type="ECO:0000313" key="4">
    <source>
        <dbReference type="EMBL" id="MFD2262613.1"/>
    </source>
</evidence>
<dbReference type="SUPFAM" id="SSF51261">
    <property type="entry name" value="Duplicated hybrid motif"/>
    <property type="match status" value="1"/>
</dbReference>
<feature type="region of interest" description="Disordered" evidence="2">
    <location>
        <begin position="456"/>
        <end position="479"/>
    </location>
</feature>
<accession>A0ABW5DNB8</accession>
<evidence type="ECO:0000313" key="5">
    <source>
        <dbReference type="Proteomes" id="UP001597295"/>
    </source>
</evidence>
<dbReference type="Pfam" id="PF01551">
    <property type="entry name" value="Peptidase_M23"/>
    <property type="match status" value="1"/>
</dbReference>
<dbReference type="Pfam" id="PF01476">
    <property type="entry name" value="LysM"/>
    <property type="match status" value="2"/>
</dbReference>
<organism evidence="4 5">
    <name type="scientific">Lacibacterium aquatile</name>
    <dbReference type="NCBI Taxonomy" id="1168082"/>
    <lineage>
        <taxon>Bacteria</taxon>
        <taxon>Pseudomonadati</taxon>
        <taxon>Pseudomonadota</taxon>
        <taxon>Alphaproteobacteria</taxon>
        <taxon>Rhodospirillales</taxon>
        <taxon>Rhodospirillaceae</taxon>
    </lineage>
</organism>
<dbReference type="SMART" id="SM00257">
    <property type="entry name" value="LysM"/>
    <property type="match status" value="2"/>
</dbReference>
<protein>
    <submittedName>
        <fullName evidence="4">Peptidoglycan DD-metalloendopeptidase family protein</fullName>
    </submittedName>
</protein>
<comment type="similarity">
    <text evidence="1">Belongs to the E.coli NlpD/Haemophilus LppB family.</text>
</comment>
<dbReference type="InterPro" id="IPR018392">
    <property type="entry name" value="LysM"/>
</dbReference>
<feature type="region of interest" description="Disordered" evidence="2">
    <location>
        <begin position="144"/>
        <end position="322"/>
    </location>
</feature>
<dbReference type="PANTHER" id="PTHR21666">
    <property type="entry name" value="PEPTIDASE-RELATED"/>
    <property type="match status" value="1"/>
</dbReference>
<gene>
    <name evidence="4" type="ORF">ACFSM5_06915</name>
</gene>
<comment type="caution">
    <text evidence="4">The sequence shown here is derived from an EMBL/GenBank/DDBJ whole genome shotgun (WGS) entry which is preliminary data.</text>
</comment>
<feature type="compositionally biased region" description="Pro residues" evidence="2">
    <location>
        <begin position="214"/>
        <end position="233"/>
    </location>
</feature>
<dbReference type="SUPFAM" id="SSF54106">
    <property type="entry name" value="LysM domain"/>
    <property type="match status" value="2"/>
</dbReference>
<proteinExistence type="inferred from homology"/>
<dbReference type="PROSITE" id="PS51782">
    <property type="entry name" value="LYSM"/>
    <property type="match status" value="2"/>
</dbReference>
<evidence type="ECO:0000259" key="3">
    <source>
        <dbReference type="PROSITE" id="PS51782"/>
    </source>
</evidence>
<dbReference type="Gene3D" id="3.10.350.10">
    <property type="entry name" value="LysM domain"/>
    <property type="match status" value="2"/>
</dbReference>